<evidence type="ECO:0000256" key="9">
    <source>
        <dbReference type="SAM" id="MobiDB-lite"/>
    </source>
</evidence>
<comment type="subcellular location">
    <subcellularLocation>
        <location evidence="2">Membrane</location>
    </subcellularLocation>
    <subcellularLocation>
        <location evidence="1">Mitochondrion</location>
    </subcellularLocation>
</comment>
<evidence type="ECO:0000313" key="10">
    <source>
        <dbReference type="EMBL" id="KAJ1960358.1"/>
    </source>
</evidence>
<evidence type="ECO:0000256" key="3">
    <source>
        <dbReference type="ARBA" id="ARBA00022692"/>
    </source>
</evidence>
<dbReference type="OrthoDB" id="1552at2759"/>
<evidence type="ECO:0000256" key="4">
    <source>
        <dbReference type="ARBA" id="ARBA00022989"/>
    </source>
</evidence>
<reference evidence="10" key="1">
    <citation type="submission" date="2022-07" db="EMBL/GenBank/DDBJ databases">
        <title>Phylogenomic reconstructions and comparative analyses of Kickxellomycotina fungi.</title>
        <authorList>
            <person name="Reynolds N.K."/>
            <person name="Stajich J.E."/>
            <person name="Barry K."/>
            <person name="Grigoriev I.V."/>
            <person name="Crous P."/>
            <person name="Smith M.E."/>
        </authorList>
    </citation>
    <scope>NUCLEOTIDE SEQUENCE</scope>
    <source>
        <strain evidence="10">RSA 1196</strain>
    </source>
</reference>
<accession>A0A9W8E0U5</accession>
<dbReference type="EMBL" id="JANBPY010001362">
    <property type="protein sequence ID" value="KAJ1960358.1"/>
    <property type="molecule type" value="Genomic_DNA"/>
</dbReference>
<evidence type="ECO:0000256" key="1">
    <source>
        <dbReference type="ARBA" id="ARBA00004173"/>
    </source>
</evidence>
<organism evidence="10 11">
    <name type="scientific">Dispira parvispora</name>
    <dbReference type="NCBI Taxonomy" id="1520584"/>
    <lineage>
        <taxon>Eukaryota</taxon>
        <taxon>Fungi</taxon>
        <taxon>Fungi incertae sedis</taxon>
        <taxon>Zoopagomycota</taxon>
        <taxon>Kickxellomycotina</taxon>
        <taxon>Dimargaritomycetes</taxon>
        <taxon>Dimargaritales</taxon>
        <taxon>Dimargaritaceae</taxon>
        <taxon>Dispira</taxon>
    </lineage>
</organism>
<dbReference type="GO" id="GO:0016020">
    <property type="term" value="C:membrane"/>
    <property type="evidence" value="ECO:0007669"/>
    <property type="project" value="UniProtKB-SubCell"/>
</dbReference>
<gene>
    <name evidence="10" type="ORF">IWQ62_004263</name>
</gene>
<dbReference type="GO" id="GO:0005739">
    <property type="term" value="C:mitochondrion"/>
    <property type="evidence" value="ECO:0007669"/>
    <property type="project" value="UniProtKB-SubCell"/>
</dbReference>
<dbReference type="InterPro" id="IPR024461">
    <property type="entry name" value="CCDC90-like"/>
</dbReference>
<name>A0A9W8E0U5_9FUNG</name>
<evidence type="ECO:0000256" key="8">
    <source>
        <dbReference type="SAM" id="Coils"/>
    </source>
</evidence>
<dbReference type="Pfam" id="PF07798">
    <property type="entry name" value="CCDC90-like"/>
    <property type="match status" value="1"/>
</dbReference>
<sequence>MHSLGTTLVNRYPFQFTAVTNHVTALSHVYRLYTSHRYALTSPLRRGNPPTHVAARLGRFIHSTPPYLAGRETWYKQGDDSSANSEDNNIPPDHPEPSTESSPPPPPPPRQTVALTRINEPPFRRPGHPFDSYKVVQRLKRGDFTHDQAVILMQALRALLLKHTLPVQESMVRPADLENASYLFKAALTELRTEISVLRQIDNAALRSEVEIVEHDLDALRHRMNEDMINLKSEIQIDVSQYKADQRERIRATEEAIQELSDKFTVSLGTIRTDMEGVKWETTRKGIMALYGGIAVISVFAIFFTQSSDPALDPATHSTGKNSEFDTTANSPVPHFGTTSTLHGANQISEFLAVSNSNRRNGQ</sequence>
<keyword evidence="5 8" id="KW-0175">Coiled coil</keyword>
<feature type="region of interest" description="Disordered" evidence="9">
    <location>
        <begin position="314"/>
        <end position="340"/>
    </location>
</feature>
<dbReference type="PANTHER" id="PTHR14360">
    <property type="entry name" value="PROTEIN FMP32, MITOCHONDRIAL"/>
    <property type="match status" value="1"/>
</dbReference>
<evidence type="ECO:0000256" key="6">
    <source>
        <dbReference type="ARBA" id="ARBA00023128"/>
    </source>
</evidence>
<feature type="coiled-coil region" evidence="8">
    <location>
        <begin position="203"/>
        <end position="263"/>
    </location>
</feature>
<keyword evidence="3" id="KW-0812">Transmembrane</keyword>
<keyword evidence="7" id="KW-0472">Membrane</keyword>
<keyword evidence="6" id="KW-0496">Mitochondrion</keyword>
<dbReference type="AlphaFoldDB" id="A0A9W8E0U5"/>
<evidence type="ECO:0000256" key="5">
    <source>
        <dbReference type="ARBA" id="ARBA00023054"/>
    </source>
</evidence>
<feature type="compositionally biased region" description="Polar residues" evidence="9">
    <location>
        <begin position="316"/>
        <end position="340"/>
    </location>
</feature>
<proteinExistence type="predicted"/>
<keyword evidence="11" id="KW-1185">Reference proteome</keyword>
<comment type="caution">
    <text evidence="10">The sequence shown here is derived from an EMBL/GenBank/DDBJ whole genome shotgun (WGS) entry which is preliminary data.</text>
</comment>
<dbReference type="Gene3D" id="1.20.5.340">
    <property type="match status" value="1"/>
</dbReference>
<dbReference type="Proteomes" id="UP001150925">
    <property type="component" value="Unassembled WGS sequence"/>
</dbReference>
<feature type="region of interest" description="Disordered" evidence="9">
    <location>
        <begin position="76"/>
        <end position="114"/>
    </location>
</feature>
<evidence type="ECO:0000313" key="11">
    <source>
        <dbReference type="Proteomes" id="UP001150925"/>
    </source>
</evidence>
<dbReference type="PANTHER" id="PTHR14360:SF12">
    <property type="entry name" value="MOZ PROTEIN REPRESENTS A CHROMATIN-ASSOCIATED ACETYLTRANSFERASE"/>
    <property type="match status" value="1"/>
</dbReference>
<evidence type="ECO:0000256" key="2">
    <source>
        <dbReference type="ARBA" id="ARBA00004370"/>
    </source>
</evidence>
<keyword evidence="4" id="KW-1133">Transmembrane helix</keyword>
<evidence type="ECO:0000256" key="7">
    <source>
        <dbReference type="ARBA" id="ARBA00023136"/>
    </source>
</evidence>
<protein>
    <submittedName>
        <fullName evidence="10">Uncharacterized protein</fullName>
    </submittedName>
</protein>